<accession>A0ABQ8S015</accession>
<evidence type="ECO:0000256" key="1">
    <source>
        <dbReference type="SAM" id="Coils"/>
    </source>
</evidence>
<sequence>MRTLSLATLLVLFDRSRLCAGTGFPLLRSSSSSSSSSSLIPDTTLTHTLTLVHDIILHTDTVHIMYSVTRRSSVQLENGSQFCHLSAACGTPITQVKCQYLNVRHSPLKASAYTPASGTPDHVVPSDTVCMKTKLFVGTFKTRAFSFAYLLASILQYPHPLYALPLYSVRRYADFPLNCSIGSEVSKPGLQLKGYLASQSNEGDNAGEMSPESSTESYPAFARIGLRENPGKNLNQVTCPYRDSNPGHLVSRPDALTVTPQPILGSHSVAVCAHLVGCILTTCPPQRHFILLARQRIPNLTGPVDNNDVIAAANKKKTSVGLHVSKQFTLLPLPVSPYVSRTMTHFELNTQYSEVIDRSVANSEQKKMDVTMKELKEKVEDFSRKMEEMQLENIQMKRKLKFWKDKQRKKNLVSFGVEEMEQEKNETTYDTVFKVCWEVSNMDVSDGQIEEAYRFRREG</sequence>
<feature type="coiled-coil region" evidence="1">
    <location>
        <begin position="365"/>
        <end position="406"/>
    </location>
</feature>
<organism evidence="3 4">
    <name type="scientific">Periplaneta americana</name>
    <name type="common">American cockroach</name>
    <name type="synonym">Blatta americana</name>
    <dbReference type="NCBI Taxonomy" id="6978"/>
    <lineage>
        <taxon>Eukaryota</taxon>
        <taxon>Metazoa</taxon>
        <taxon>Ecdysozoa</taxon>
        <taxon>Arthropoda</taxon>
        <taxon>Hexapoda</taxon>
        <taxon>Insecta</taxon>
        <taxon>Pterygota</taxon>
        <taxon>Neoptera</taxon>
        <taxon>Polyneoptera</taxon>
        <taxon>Dictyoptera</taxon>
        <taxon>Blattodea</taxon>
        <taxon>Blattoidea</taxon>
        <taxon>Blattidae</taxon>
        <taxon>Blattinae</taxon>
        <taxon>Periplaneta</taxon>
    </lineage>
</organism>
<evidence type="ECO:0000313" key="4">
    <source>
        <dbReference type="Proteomes" id="UP001148838"/>
    </source>
</evidence>
<proteinExistence type="predicted"/>
<dbReference type="EMBL" id="JAJSOF020000038">
    <property type="protein sequence ID" value="KAJ4427234.1"/>
    <property type="molecule type" value="Genomic_DNA"/>
</dbReference>
<feature type="signal peptide" evidence="2">
    <location>
        <begin position="1"/>
        <end position="21"/>
    </location>
</feature>
<gene>
    <name evidence="3" type="ORF">ANN_24851</name>
</gene>
<keyword evidence="1" id="KW-0175">Coiled coil</keyword>
<reference evidence="3 4" key="1">
    <citation type="journal article" date="2022" name="Allergy">
        <title>Genome assembly and annotation of Periplaneta americana reveal a comprehensive cockroach allergen profile.</title>
        <authorList>
            <person name="Wang L."/>
            <person name="Xiong Q."/>
            <person name="Saelim N."/>
            <person name="Wang L."/>
            <person name="Nong W."/>
            <person name="Wan A.T."/>
            <person name="Shi M."/>
            <person name="Liu X."/>
            <person name="Cao Q."/>
            <person name="Hui J.H.L."/>
            <person name="Sookrung N."/>
            <person name="Leung T.F."/>
            <person name="Tungtrongchitr A."/>
            <person name="Tsui S.K.W."/>
        </authorList>
    </citation>
    <scope>NUCLEOTIDE SEQUENCE [LARGE SCALE GENOMIC DNA]</scope>
    <source>
        <strain evidence="3">PWHHKU_190912</strain>
    </source>
</reference>
<protein>
    <submittedName>
        <fullName evidence="3">Uncharacterized protein</fullName>
    </submittedName>
</protein>
<evidence type="ECO:0000256" key="2">
    <source>
        <dbReference type="SAM" id="SignalP"/>
    </source>
</evidence>
<evidence type="ECO:0000313" key="3">
    <source>
        <dbReference type="EMBL" id="KAJ4427234.1"/>
    </source>
</evidence>
<comment type="caution">
    <text evidence="3">The sequence shown here is derived from an EMBL/GenBank/DDBJ whole genome shotgun (WGS) entry which is preliminary data.</text>
</comment>
<name>A0ABQ8S015_PERAM</name>
<dbReference type="Proteomes" id="UP001148838">
    <property type="component" value="Unassembled WGS sequence"/>
</dbReference>
<keyword evidence="2" id="KW-0732">Signal</keyword>
<keyword evidence="4" id="KW-1185">Reference proteome</keyword>
<feature type="chain" id="PRO_5046261002" evidence="2">
    <location>
        <begin position="22"/>
        <end position="459"/>
    </location>
</feature>